<dbReference type="GO" id="GO:0004523">
    <property type="term" value="F:RNA-DNA hybrid ribonuclease activity"/>
    <property type="evidence" value="ECO:0007669"/>
    <property type="project" value="InterPro"/>
</dbReference>
<dbReference type="EMBL" id="JAVXUP010000127">
    <property type="protein sequence ID" value="KAK3037254.1"/>
    <property type="molecule type" value="Genomic_DNA"/>
</dbReference>
<protein>
    <recommendedName>
        <fullName evidence="1">RNase H type-1 domain-containing protein</fullName>
    </recommendedName>
</protein>
<evidence type="ECO:0000259" key="1">
    <source>
        <dbReference type="Pfam" id="PF13456"/>
    </source>
</evidence>
<name>A0AA88X144_9ASTE</name>
<reference evidence="2" key="1">
    <citation type="submission" date="2022-12" db="EMBL/GenBank/DDBJ databases">
        <title>Draft genome assemblies for two species of Escallonia (Escalloniales).</title>
        <authorList>
            <person name="Chanderbali A."/>
            <person name="Dervinis C."/>
            <person name="Anghel I."/>
            <person name="Soltis D."/>
            <person name="Soltis P."/>
            <person name="Zapata F."/>
        </authorList>
    </citation>
    <scope>NUCLEOTIDE SEQUENCE</scope>
    <source>
        <strain evidence="2">UCBG64.0493</strain>
        <tissue evidence="2">Leaf</tissue>
    </source>
</reference>
<dbReference type="GO" id="GO:0003676">
    <property type="term" value="F:nucleic acid binding"/>
    <property type="evidence" value="ECO:0007669"/>
    <property type="project" value="InterPro"/>
</dbReference>
<comment type="caution">
    <text evidence="2">The sequence shown here is derived from an EMBL/GenBank/DDBJ whole genome shotgun (WGS) entry which is preliminary data.</text>
</comment>
<evidence type="ECO:0000313" key="2">
    <source>
        <dbReference type="EMBL" id="KAK3037254.1"/>
    </source>
</evidence>
<gene>
    <name evidence="2" type="ORF">RJ639_030147</name>
</gene>
<dbReference type="InterPro" id="IPR002156">
    <property type="entry name" value="RNaseH_domain"/>
</dbReference>
<dbReference type="InterPro" id="IPR036397">
    <property type="entry name" value="RNaseH_sf"/>
</dbReference>
<feature type="domain" description="RNase H type-1" evidence="1">
    <location>
        <begin position="3"/>
        <end position="85"/>
    </location>
</feature>
<accession>A0AA88X144</accession>
<dbReference type="Gene3D" id="3.30.420.10">
    <property type="entry name" value="Ribonuclease H-like superfamily/Ribonuclease H"/>
    <property type="match status" value="1"/>
</dbReference>
<evidence type="ECO:0000313" key="3">
    <source>
        <dbReference type="Proteomes" id="UP001188597"/>
    </source>
</evidence>
<sequence>MGPTAAEATTAFLAIDMAIQSKCTNVIFERDAALIVNWLNDHEVQPEWLCLIIINEAREKLRLFTCWDFVRVHRLVNSPAYDLAEGAEENNCFGPSSLEVVADQPIHREWRGFEATSSAQF</sequence>
<proteinExistence type="predicted"/>
<dbReference type="Proteomes" id="UP001188597">
    <property type="component" value="Unassembled WGS sequence"/>
</dbReference>
<dbReference type="Pfam" id="PF13456">
    <property type="entry name" value="RVT_3"/>
    <property type="match status" value="1"/>
</dbReference>
<organism evidence="2 3">
    <name type="scientific">Escallonia herrerae</name>
    <dbReference type="NCBI Taxonomy" id="1293975"/>
    <lineage>
        <taxon>Eukaryota</taxon>
        <taxon>Viridiplantae</taxon>
        <taxon>Streptophyta</taxon>
        <taxon>Embryophyta</taxon>
        <taxon>Tracheophyta</taxon>
        <taxon>Spermatophyta</taxon>
        <taxon>Magnoliopsida</taxon>
        <taxon>eudicotyledons</taxon>
        <taxon>Gunneridae</taxon>
        <taxon>Pentapetalae</taxon>
        <taxon>asterids</taxon>
        <taxon>campanulids</taxon>
        <taxon>Escalloniales</taxon>
        <taxon>Escalloniaceae</taxon>
        <taxon>Escallonia</taxon>
    </lineage>
</organism>
<keyword evidence="3" id="KW-1185">Reference proteome</keyword>
<dbReference type="AlphaFoldDB" id="A0AA88X144"/>